<evidence type="ECO:0000256" key="3">
    <source>
        <dbReference type="PIRSR" id="PIRSR603782-1"/>
    </source>
</evidence>
<comment type="caution">
    <text evidence="5">The sequence shown here is derived from an EMBL/GenBank/DDBJ whole genome shotgun (WGS) entry which is preliminary data.</text>
</comment>
<feature type="binding site" evidence="3">
    <location>
        <position position="78"/>
    </location>
    <ligand>
        <name>Cu cation</name>
        <dbReference type="ChEBI" id="CHEBI:23378"/>
    </ligand>
</feature>
<evidence type="ECO:0000256" key="4">
    <source>
        <dbReference type="PIRSR" id="PIRSR603782-2"/>
    </source>
</evidence>
<dbReference type="STRING" id="53254.SAMN05660750_03981"/>
<dbReference type="GO" id="GO:0046872">
    <property type="term" value="F:metal ion binding"/>
    <property type="evidence" value="ECO:0007669"/>
    <property type="project" value="UniProtKB-KW"/>
</dbReference>
<evidence type="ECO:0000313" key="5">
    <source>
        <dbReference type="EMBL" id="KQK30357.1"/>
    </source>
</evidence>
<comment type="similarity">
    <text evidence="1">Belongs to the SCO1/2 family.</text>
</comment>
<organism evidence="5 6">
    <name type="scientific">Bosea thiooxidans</name>
    <dbReference type="NCBI Taxonomy" id="53254"/>
    <lineage>
        <taxon>Bacteria</taxon>
        <taxon>Pseudomonadati</taxon>
        <taxon>Pseudomonadota</taxon>
        <taxon>Alphaproteobacteria</taxon>
        <taxon>Hyphomicrobiales</taxon>
        <taxon>Boseaceae</taxon>
        <taxon>Bosea</taxon>
    </lineage>
</organism>
<dbReference type="SUPFAM" id="SSF52833">
    <property type="entry name" value="Thioredoxin-like"/>
    <property type="match status" value="1"/>
</dbReference>
<keyword evidence="2 3" id="KW-0186">Copper</keyword>
<dbReference type="InterPro" id="IPR036249">
    <property type="entry name" value="Thioredoxin-like_sf"/>
</dbReference>
<dbReference type="FunFam" id="3.40.30.10:FF:000013">
    <property type="entry name" value="Blast:Protein SCO1 homolog, mitochondrial"/>
    <property type="match status" value="1"/>
</dbReference>
<dbReference type="PANTHER" id="PTHR12151">
    <property type="entry name" value="ELECTRON TRANSPORT PROTIN SCO1/SENC FAMILY MEMBER"/>
    <property type="match status" value="1"/>
</dbReference>
<evidence type="ECO:0000256" key="2">
    <source>
        <dbReference type="ARBA" id="ARBA00023008"/>
    </source>
</evidence>
<dbReference type="AlphaFoldDB" id="A0A0Q3I6A7"/>
<dbReference type="Gene3D" id="3.40.30.10">
    <property type="entry name" value="Glutaredoxin"/>
    <property type="match status" value="1"/>
</dbReference>
<feature type="binding site" evidence="3">
    <location>
        <position position="168"/>
    </location>
    <ligand>
        <name>Cu cation</name>
        <dbReference type="ChEBI" id="CHEBI:23378"/>
    </ligand>
</feature>
<feature type="binding site" evidence="3">
    <location>
        <position position="82"/>
    </location>
    <ligand>
        <name>Cu cation</name>
        <dbReference type="ChEBI" id="CHEBI:23378"/>
    </ligand>
</feature>
<name>A0A0Q3I6A7_9HYPH</name>
<reference evidence="5 6" key="1">
    <citation type="submission" date="2015-10" db="EMBL/GenBank/DDBJ databases">
        <title>Draft genome of Bosea thiooxidans.</title>
        <authorList>
            <person name="Wang X."/>
        </authorList>
    </citation>
    <scope>NUCLEOTIDE SEQUENCE [LARGE SCALE GENOMIC DNA]</scope>
    <source>
        <strain evidence="5 6">CGMCC 9174</strain>
    </source>
</reference>
<dbReference type="InterPro" id="IPR003782">
    <property type="entry name" value="SCO1/SenC"/>
</dbReference>
<keyword evidence="4" id="KW-1015">Disulfide bond</keyword>
<accession>A0A0Q3I6A7</accession>
<dbReference type="CDD" id="cd02968">
    <property type="entry name" value="SCO"/>
    <property type="match status" value="1"/>
</dbReference>
<keyword evidence="6" id="KW-1185">Reference proteome</keyword>
<sequence length="202" mass="21501">MPGNVSVNRRIVLPLVVFLAGALALAAAAILTFSPGRQGSGTASVGGPFTLTTQDGKPLSDTDLKGSPFLVFFGFTHCPDICPTKLFEISEALRAAGDGDKAKKLKALFITVDPERDTPEAMKSYLGSFDSRIVGLSGDRAAIDAVIKTYRAYAKKVPLKDGDYTMDHTALVYLMGKDGSFVGAFNIEQTPAQAAAEWLRHS</sequence>
<dbReference type="PANTHER" id="PTHR12151:SF25">
    <property type="entry name" value="LINALOOL DEHYDRATASE_ISOMERASE DOMAIN-CONTAINING PROTEIN"/>
    <property type="match status" value="1"/>
</dbReference>
<keyword evidence="3" id="KW-0479">Metal-binding</keyword>
<protein>
    <recommendedName>
        <fullName evidence="7">Protein SCO1/2</fullName>
    </recommendedName>
</protein>
<dbReference type="Proteomes" id="UP000051562">
    <property type="component" value="Unassembled WGS sequence"/>
</dbReference>
<feature type="disulfide bond" description="Redox-active" evidence="4">
    <location>
        <begin position="78"/>
        <end position="82"/>
    </location>
</feature>
<dbReference type="Pfam" id="PF02630">
    <property type="entry name" value="SCO1-SenC"/>
    <property type="match status" value="1"/>
</dbReference>
<evidence type="ECO:0008006" key="7">
    <source>
        <dbReference type="Google" id="ProtNLM"/>
    </source>
</evidence>
<proteinExistence type="inferred from homology"/>
<gene>
    <name evidence="5" type="ORF">ARD30_14015</name>
</gene>
<dbReference type="EMBL" id="LMAR01000037">
    <property type="protein sequence ID" value="KQK30357.1"/>
    <property type="molecule type" value="Genomic_DNA"/>
</dbReference>
<evidence type="ECO:0000313" key="6">
    <source>
        <dbReference type="Proteomes" id="UP000051562"/>
    </source>
</evidence>
<evidence type="ECO:0000256" key="1">
    <source>
        <dbReference type="ARBA" id="ARBA00010996"/>
    </source>
</evidence>